<name>A0A160IRR6_9BACL</name>
<feature type="chain" id="PRO_5038640289" description="Sporulation protein" evidence="1">
    <location>
        <begin position="20"/>
        <end position="156"/>
    </location>
</feature>
<dbReference type="AlphaFoldDB" id="A0A160IRR6"/>
<gene>
    <name evidence="2" type="ORF">ABE65_020205</name>
</gene>
<dbReference type="RefSeq" id="WP_066399016.1">
    <property type="nucleotide sequence ID" value="NZ_CP015378.1"/>
</dbReference>
<keyword evidence="3" id="KW-1185">Reference proteome</keyword>
<organism evidence="2 3">
    <name type="scientific">Fictibacillus phosphorivorans</name>
    <dbReference type="NCBI Taxonomy" id="1221500"/>
    <lineage>
        <taxon>Bacteria</taxon>
        <taxon>Bacillati</taxon>
        <taxon>Bacillota</taxon>
        <taxon>Bacilli</taxon>
        <taxon>Bacillales</taxon>
        <taxon>Fictibacillaceae</taxon>
        <taxon>Fictibacillus</taxon>
    </lineage>
</organism>
<evidence type="ECO:0000313" key="3">
    <source>
        <dbReference type="Proteomes" id="UP000076623"/>
    </source>
</evidence>
<reference evidence="2 3" key="1">
    <citation type="submission" date="2016-04" db="EMBL/GenBank/DDBJ databases">
        <title>Complete genome sequence of Fictibacillus phosphorivorans G25-29, a strain toxic to nematodes.</title>
        <authorList>
            <person name="Zheng Z."/>
        </authorList>
    </citation>
    <scope>NUCLEOTIDE SEQUENCE [LARGE SCALE GENOMIC DNA]</scope>
    <source>
        <strain evidence="2 3">G25-29</strain>
    </source>
</reference>
<dbReference type="Proteomes" id="UP000076623">
    <property type="component" value="Chromosome"/>
</dbReference>
<protein>
    <recommendedName>
        <fullName evidence="4">Sporulation protein</fullName>
    </recommendedName>
</protein>
<proteinExistence type="predicted"/>
<evidence type="ECO:0008006" key="4">
    <source>
        <dbReference type="Google" id="ProtNLM"/>
    </source>
</evidence>
<dbReference type="PROSITE" id="PS51257">
    <property type="entry name" value="PROKAR_LIPOPROTEIN"/>
    <property type="match status" value="1"/>
</dbReference>
<evidence type="ECO:0000256" key="1">
    <source>
        <dbReference type="SAM" id="SignalP"/>
    </source>
</evidence>
<sequence length="156" mass="17922">MKKAMYAPLLALLVTTACSPMQSYKEEGAKIEPAAHEDKRDIRDNLFGHGIINYHLTKNEPRTNYSYDTNMNPNDYRTMNTTRFDLSDDQDMIRQAVIDSSGINPQMVTINGNYAHIHVNVPHDMSKKERAATHRKIMNAVERAVPRYNFSLKIDH</sequence>
<dbReference type="KEGG" id="fpn:ABE65_020205"/>
<dbReference type="OrthoDB" id="2966336at2"/>
<feature type="signal peptide" evidence="1">
    <location>
        <begin position="1"/>
        <end position="19"/>
    </location>
</feature>
<keyword evidence="1" id="KW-0732">Signal</keyword>
<accession>A0A160IRR6</accession>
<evidence type="ECO:0000313" key="2">
    <source>
        <dbReference type="EMBL" id="ANC78997.1"/>
    </source>
</evidence>
<dbReference type="EMBL" id="CP015378">
    <property type="protein sequence ID" value="ANC78997.1"/>
    <property type="molecule type" value="Genomic_DNA"/>
</dbReference>